<dbReference type="STRING" id="378806.STAUR_5168"/>
<protein>
    <submittedName>
        <fullName evidence="1">Conserved uncharacterized protein</fullName>
    </submittedName>
</protein>
<dbReference type="AlphaFoldDB" id="E3FJS8"/>
<gene>
    <name evidence="1" type="ordered locus">STAUR_5168</name>
</gene>
<name>E3FJS8_STIAD</name>
<dbReference type="OrthoDB" id="5383047at2"/>
<sequence>MRRSERHLPGSLHRPRLLALPLVVLCALAYLGSAAHFALVQHTTCLEHGEVVHAGEVAGHARLGPVRESFSDSRVAAAAQEATVSHGSEAHCAHAFFRRELLPPPGQGPLLTEAPVCSGPVSVRKQVQAEPVDRLRVAPKSSPPLS</sequence>
<dbReference type="eggNOG" id="ENOG50319UW">
    <property type="taxonomic scope" value="Bacteria"/>
</dbReference>
<proteinExistence type="predicted"/>
<dbReference type="KEGG" id="sur:STAUR_5168"/>
<dbReference type="HOGENOM" id="CLU_1883508_0_0_7"/>
<dbReference type="EMBL" id="CP002271">
    <property type="protein sequence ID" value="ADO72940.1"/>
    <property type="molecule type" value="Genomic_DNA"/>
</dbReference>
<organism evidence="1 2">
    <name type="scientific">Stigmatella aurantiaca (strain DW4/3-1)</name>
    <dbReference type="NCBI Taxonomy" id="378806"/>
    <lineage>
        <taxon>Bacteria</taxon>
        <taxon>Pseudomonadati</taxon>
        <taxon>Myxococcota</taxon>
        <taxon>Myxococcia</taxon>
        <taxon>Myxococcales</taxon>
        <taxon>Cystobacterineae</taxon>
        <taxon>Archangiaceae</taxon>
        <taxon>Stigmatella</taxon>
    </lineage>
</organism>
<evidence type="ECO:0000313" key="2">
    <source>
        <dbReference type="Proteomes" id="UP000001351"/>
    </source>
</evidence>
<dbReference type="RefSeq" id="WP_013376655.1">
    <property type="nucleotide sequence ID" value="NC_014623.1"/>
</dbReference>
<evidence type="ECO:0000313" key="1">
    <source>
        <dbReference type="EMBL" id="ADO72940.1"/>
    </source>
</evidence>
<accession>E3FJS8</accession>
<reference evidence="1 2" key="1">
    <citation type="journal article" date="2011" name="Mol. Biol. Evol.">
        <title>Comparative genomic analysis of fruiting body formation in Myxococcales.</title>
        <authorList>
            <person name="Huntley S."/>
            <person name="Hamann N."/>
            <person name="Wegener-Feldbrugge S."/>
            <person name="Treuner-Lange A."/>
            <person name="Kube M."/>
            <person name="Reinhardt R."/>
            <person name="Klages S."/>
            <person name="Muller R."/>
            <person name="Ronning C.M."/>
            <person name="Nierman W.C."/>
            <person name="Sogaard-Andersen L."/>
        </authorList>
    </citation>
    <scope>NUCLEOTIDE SEQUENCE [LARGE SCALE GENOMIC DNA]</scope>
    <source>
        <strain evidence="1 2">DW4/3-1</strain>
    </source>
</reference>
<keyword evidence="2" id="KW-1185">Reference proteome</keyword>
<dbReference type="Proteomes" id="UP000001351">
    <property type="component" value="Chromosome"/>
</dbReference>